<dbReference type="Gene3D" id="3.40.50.620">
    <property type="entry name" value="HUPs"/>
    <property type="match status" value="1"/>
</dbReference>
<dbReference type="AlphaFoldDB" id="A0A158RNK9"/>
<evidence type="ECO:0008006" key="3">
    <source>
        <dbReference type="Google" id="ProtNLM"/>
    </source>
</evidence>
<accession>A0A158RNK9</accession>
<reference evidence="1 2" key="1">
    <citation type="submission" date="2009-02" db="EMBL/GenBank/DDBJ databases">
        <title>Genome sequence of Bacillus cereus 03BB102.</title>
        <authorList>
            <person name="Dodson R.J."/>
            <person name="Jackson P."/>
            <person name="Munk A.C."/>
            <person name="Brettin T."/>
            <person name="Bruce D."/>
            <person name="Detter C."/>
            <person name="Tapia R."/>
            <person name="Han C."/>
            <person name="Sutton G."/>
            <person name="Sims D."/>
        </authorList>
    </citation>
    <scope>NUCLEOTIDE SEQUENCE [LARGE SCALE GENOMIC DNA]</scope>
    <source>
        <strain evidence="1 2">03BB102</strain>
    </source>
</reference>
<sequence length="279" mass="31952">MIKPKYDDGKEHVHVLSFGGGTQSTALALYSLEHGINGVKPDYIIFSDTGWEPQSIYDWIDKVNAYIKERYGKEIIIVKNKNIREDILKGAETGSRFASMPFFTKAADGQKGMVMRQCTQEYKIQPVNQTIREVLGYKPRQKVKEMVHVWKGISIDEIQRVKPIQLGWQEAEHPLVDDLWWDRLKCIHYVESLGLGTPAKSSCIGCPFHDNNMWRDLKINDPDAFADAVYIDKKIRNLGRMDGECFLHRSCLPLDEIDFAVNQMDIFEMLGECEGMCGV</sequence>
<dbReference type="EMBL" id="CP001407">
    <property type="protein sequence ID" value="ACO28759.1"/>
    <property type="molecule type" value="Genomic_DNA"/>
</dbReference>
<proteinExistence type="predicted"/>
<dbReference type="RefSeq" id="WP_000594975.1">
    <property type="nucleotide sequence ID" value="NC_012472.1"/>
</dbReference>
<evidence type="ECO:0000313" key="2">
    <source>
        <dbReference type="Proteomes" id="UP000002210"/>
    </source>
</evidence>
<dbReference type="SUPFAM" id="SSF52402">
    <property type="entry name" value="Adenine nucleotide alpha hydrolases-like"/>
    <property type="match status" value="1"/>
</dbReference>
<organism evidence="1 2">
    <name type="scientific">Bacillus cereus (strain 03BB102)</name>
    <dbReference type="NCBI Taxonomy" id="572264"/>
    <lineage>
        <taxon>Bacteria</taxon>
        <taxon>Bacillati</taxon>
        <taxon>Bacillota</taxon>
        <taxon>Bacilli</taxon>
        <taxon>Bacillales</taxon>
        <taxon>Bacillaceae</taxon>
        <taxon>Bacillus</taxon>
        <taxon>Bacillus cereus group</taxon>
    </lineage>
</organism>
<evidence type="ECO:0000313" key="1">
    <source>
        <dbReference type="EMBL" id="ACO28759.1"/>
    </source>
</evidence>
<dbReference type="Proteomes" id="UP000002210">
    <property type="component" value="Chromosome"/>
</dbReference>
<protein>
    <recommendedName>
        <fullName evidence="3">Phosphoadenosine phosphosulphate reductase domain-containing protein</fullName>
    </recommendedName>
</protein>
<dbReference type="InterPro" id="IPR014729">
    <property type="entry name" value="Rossmann-like_a/b/a_fold"/>
</dbReference>
<dbReference type="PATRIC" id="fig|572264.18.peg.1845"/>
<dbReference type="KEGG" id="bcx:BCA_1902"/>
<name>A0A158RNK9_BACC3</name>
<gene>
    <name evidence="1" type="ordered locus">BCA_1902</name>
</gene>